<dbReference type="PRINTS" id="PR00171">
    <property type="entry name" value="SUGRTRNSPORT"/>
</dbReference>
<dbReference type="SUPFAM" id="SSF103473">
    <property type="entry name" value="MFS general substrate transporter"/>
    <property type="match status" value="1"/>
</dbReference>
<dbReference type="PANTHER" id="PTHR48021:SF86">
    <property type="entry name" value="FACILITATED TREHALOSE TRANSPORTER TRET1-1-LIKE PROTEIN"/>
    <property type="match status" value="1"/>
</dbReference>
<dbReference type="OMA" id="KWTVIIG"/>
<dbReference type="PANTHER" id="PTHR48021">
    <property type="match status" value="1"/>
</dbReference>
<dbReference type="AlphaFoldDB" id="A0A026WQ15"/>
<dbReference type="InterPro" id="IPR036259">
    <property type="entry name" value="MFS_trans_sf"/>
</dbReference>
<feature type="transmembrane region" description="Helical" evidence="9">
    <location>
        <begin position="175"/>
        <end position="196"/>
    </location>
</feature>
<comment type="similarity">
    <text evidence="7">Belongs to the major facilitator superfamily. Sugar transporter (TC 2.A.1.1) family. Trehalose transporter subfamily.</text>
</comment>
<evidence type="ECO:0000313" key="12">
    <source>
        <dbReference type="EMBL" id="RLU25049.1"/>
    </source>
</evidence>
<sequence length="473" mass="50915">MEATGMISGVPVRQEGRKLWQYLASISASIMAIAVGTALAWTSPVLPQLYEANSWLVINKEQGSWVSSLLALGAMFSAVPSGPMADKLGRKKSLLLLTVPFLLSWAIIVVASSLWLINVARFIVGIGVGTACVLVPTYISEIAEISTRGMLGALFQLALTIGILLAFILGSVMNYTAFTLICALVVVGFLAAFVWMPESPVWLVNQKRKPEATLAMTVLRGGAYDPSEELEEMQREAEQAASRKSSVFDLIRTPAARKALLASLGGMLFQQLSGINAVIFYTVTIFEASGSSIPANIASIIVALVQVVMSAVAALIVDRAGRKPLLMFSSGVMSVSLIALGLYFNLQAKGNDVSQLGWLPLTSLTLFMIAFSVGLGPIPWMLMGELFPAETKAVASGVAVMLNWFLVFLVTKTFPTMNEELGADTTFWIFAAIMAIATVFTYFFVPETKGKSLQEIQEELQNGVQSNRIKAMA</sequence>
<evidence type="ECO:0000256" key="4">
    <source>
        <dbReference type="ARBA" id="ARBA00022989"/>
    </source>
</evidence>
<dbReference type="Proteomes" id="UP000053097">
    <property type="component" value="Unassembled WGS sequence"/>
</dbReference>
<feature type="transmembrane region" description="Helical" evidence="9">
    <location>
        <begin position="94"/>
        <end position="116"/>
    </location>
</feature>
<dbReference type="InterPro" id="IPR003663">
    <property type="entry name" value="Sugar/inositol_transpt"/>
</dbReference>
<keyword evidence="5 9" id="KW-0472">Membrane</keyword>
<dbReference type="InterPro" id="IPR050549">
    <property type="entry name" value="MFS_Trehalose_Transporter"/>
</dbReference>
<organism evidence="11 13">
    <name type="scientific">Ooceraea biroi</name>
    <name type="common">Clonal raider ant</name>
    <name type="synonym">Cerapachys biroi</name>
    <dbReference type="NCBI Taxonomy" id="2015173"/>
    <lineage>
        <taxon>Eukaryota</taxon>
        <taxon>Metazoa</taxon>
        <taxon>Ecdysozoa</taxon>
        <taxon>Arthropoda</taxon>
        <taxon>Hexapoda</taxon>
        <taxon>Insecta</taxon>
        <taxon>Pterygota</taxon>
        <taxon>Neoptera</taxon>
        <taxon>Endopterygota</taxon>
        <taxon>Hymenoptera</taxon>
        <taxon>Apocrita</taxon>
        <taxon>Aculeata</taxon>
        <taxon>Formicoidea</taxon>
        <taxon>Formicidae</taxon>
        <taxon>Dorylinae</taxon>
        <taxon>Ooceraea</taxon>
    </lineage>
</organism>
<dbReference type="NCBIfam" id="TIGR00879">
    <property type="entry name" value="SP"/>
    <property type="match status" value="1"/>
</dbReference>
<name>A0A026WQ15_OOCBI</name>
<feature type="transmembrane region" description="Helical" evidence="9">
    <location>
        <begin position="62"/>
        <end position="82"/>
    </location>
</feature>
<evidence type="ECO:0000256" key="2">
    <source>
        <dbReference type="ARBA" id="ARBA00022475"/>
    </source>
</evidence>
<protein>
    <submittedName>
        <fullName evidence="11">Facilitated trehalose transporter Tret1</fullName>
    </submittedName>
</protein>
<reference evidence="11 13" key="1">
    <citation type="journal article" date="2014" name="Curr. Biol.">
        <title>The genome of the clonal raider ant Cerapachys biroi.</title>
        <authorList>
            <person name="Oxley P.R."/>
            <person name="Ji L."/>
            <person name="Fetter-Pruneda I."/>
            <person name="McKenzie S.K."/>
            <person name="Li C."/>
            <person name="Hu H."/>
            <person name="Zhang G."/>
            <person name="Kronauer D.J."/>
        </authorList>
    </citation>
    <scope>NUCLEOTIDE SEQUENCE [LARGE SCALE GENOMIC DNA]</scope>
</reference>
<feature type="transmembrane region" description="Helical" evidence="9">
    <location>
        <begin position="151"/>
        <end position="169"/>
    </location>
</feature>
<feature type="transmembrane region" description="Helical" evidence="9">
    <location>
        <begin position="358"/>
        <end position="382"/>
    </location>
</feature>
<dbReference type="GO" id="GO:0005886">
    <property type="term" value="C:plasma membrane"/>
    <property type="evidence" value="ECO:0007669"/>
    <property type="project" value="UniProtKB-SubCell"/>
</dbReference>
<dbReference type="GO" id="GO:0051119">
    <property type="term" value="F:sugar transmembrane transporter activity"/>
    <property type="evidence" value="ECO:0007669"/>
    <property type="project" value="InterPro"/>
</dbReference>
<evidence type="ECO:0000313" key="13">
    <source>
        <dbReference type="Proteomes" id="UP000053097"/>
    </source>
</evidence>
<accession>A0A026WQ15</accession>
<dbReference type="FunFam" id="1.20.1250.20:FF:000055">
    <property type="entry name" value="Facilitated trehalose transporter Tret1-2 homolog"/>
    <property type="match status" value="1"/>
</dbReference>
<feature type="transmembrane region" description="Helical" evidence="9">
    <location>
        <begin position="324"/>
        <end position="346"/>
    </location>
</feature>
<keyword evidence="8" id="KW-0813">Transport</keyword>
<dbReference type="Pfam" id="PF00083">
    <property type="entry name" value="Sugar_tr"/>
    <property type="match status" value="1"/>
</dbReference>
<feature type="transmembrane region" description="Helical" evidence="9">
    <location>
        <begin position="394"/>
        <end position="414"/>
    </location>
</feature>
<dbReference type="InterPro" id="IPR005829">
    <property type="entry name" value="Sugar_transporter_CS"/>
</dbReference>
<evidence type="ECO:0000259" key="10">
    <source>
        <dbReference type="PROSITE" id="PS50850"/>
    </source>
</evidence>
<feature type="transmembrane region" description="Helical" evidence="9">
    <location>
        <begin position="426"/>
        <end position="445"/>
    </location>
</feature>
<dbReference type="CDD" id="cd17358">
    <property type="entry name" value="MFS_GLUT6_8_Class3_like"/>
    <property type="match status" value="1"/>
</dbReference>
<dbReference type="OrthoDB" id="6612291at2759"/>
<dbReference type="Proteomes" id="UP000279307">
    <property type="component" value="Chromosome 3"/>
</dbReference>
<keyword evidence="2" id="KW-1003">Cell membrane</keyword>
<feature type="transmembrane region" description="Helical" evidence="9">
    <location>
        <begin position="20"/>
        <end position="42"/>
    </location>
</feature>
<dbReference type="PROSITE" id="PS00216">
    <property type="entry name" value="SUGAR_TRANSPORT_1"/>
    <property type="match status" value="2"/>
</dbReference>
<dbReference type="InterPro" id="IPR020846">
    <property type="entry name" value="MFS_dom"/>
</dbReference>
<dbReference type="PROSITE" id="PS50850">
    <property type="entry name" value="MFS"/>
    <property type="match status" value="1"/>
</dbReference>
<feature type="transmembrane region" description="Helical" evidence="9">
    <location>
        <begin position="295"/>
        <end position="317"/>
    </location>
</feature>
<keyword evidence="13" id="KW-1185">Reference proteome</keyword>
<evidence type="ECO:0000256" key="8">
    <source>
        <dbReference type="RuleBase" id="RU003346"/>
    </source>
</evidence>
<keyword evidence="4 9" id="KW-1133">Transmembrane helix</keyword>
<evidence type="ECO:0000256" key="1">
    <source>
        <dbReference type="ARBA" id="ARBA00004651"/>
    </source>
</evidence>
<dbReference type="InterPro" id="IPR044775">
    <property type="entry name" value="MFS_ERD6/Tret1-like"/>
</dbReference>
<feature type="transmembrane region" description="Helical" evidence="9">
    <location>
        <begin position="122"/>
        <end position="139"/>
    </location>
</feature>
<evidence type="ECO:0000256" key="6">
    <source>
        <dbReference type="ARBA" id="ARBA00023180"/>
    </source>
</evidence>
<dbReference type="PROSITE" id="PS00217">
    <property type="entry name" value="SUGAR_TRANSPORT_2"/>
    <property type="match status" value="1"/>
</dbReference>
<evidence type="ECO:0000256" key="5">
    <source>
        <dbReference type="ARBA" id="ARBA00023136"/>
    </source>
</evidence>
<comment type="subcellular location">
    <subcellularLocation>
        <location evidence="1">Cell membrane</location>
        <topology evidence="1">Multi-pass membrane protein</topology>
    </subcellularLocation>
</comment>
<gene>
    <name evidence="12" type="ORF">DMN91_003141</name>
    <name evidence="11" type="ORF">X777_00883</name>
</gene>
<evidence type="ECO:0000313" key="11">
    <source>
        <dbReference type="EMBL" id="EZA57781.1"/>
    </source>
</evidence>
<dbReference type="InterPro" id="IPR005828">
    <property type="entry name" value="MFS_sugar_transport-like"/>
</dbReference>
<reference evidence="12" key="2">
    <citation type="journal article" date="2018" name="Genome Res.">
        <title>The genomic architecture and molecular evolution of ant odorant receptors.</title>
        <authorList>
            <person name="McKenzie S.K."/>
            <person name="Kronauer D.J.C."/>
        </authorList>
    </citation>
    <scope>NUCLEOTIDE SEQUENCE [LARGE SCALE GENOMIC DNA]</scope>
    <source>
        <strain evidence="12">Clonal line C1</strain>
    </source>
</reference>
<evidence type="ECO:0000256" key="3">
    <source>
        <dbReference type="ARBA" id="ARBA00022692"/>
    </source>
</evidence>
<dbReference type="EMBL" id="QOIP01000003">
    <property type="protein sequence ID" value="RLU25049.1"/>
    <property type="molecule type" value="Genomic_DNA"/>
</dbReference>
<evidence type="ECO:0000256" key="7">
    <source>
        <dbReference type="ARBA" id="ARBA00024348"/>
    </source>
</evidence>
<dbReference type="EMBL" id="KK107139">
    <property type="protein sequence ID" value="EZA57781.1"/>
    <property type="molecule type" value="Genomic_DNA"/>
</dbReference>
<evidence type="ECO:0000256" key="9">
    <source>
        <dbReference type="SAM" id="Phobius"/>
    </source>
</evidence>
<feature type="domain" description="Major facilitator superfamily (MFS) profile" evidence="10">
    <location>
        <begin position="22"/>
        <end position="449"/>
    </location>
</feature>
<keyword evidence="6" id="KW-0325">Glycoprotein</keyword>
<feature type="transmembrane region" description="Helical" evidence="9">
    <location>
        <begin position="259"/>
        <end position="283"/>
    </location>
</feature>
<proteinExistence type="inferred from homology"/>
<dbReference type="Gene3D" id="1.20.1250.20">
    <property type="entry name" value="MFS general substrate transporter like domains"/>
    <property type="match status" value="1"/>
</dbReference>
<keyword evidence="3 9" id="KW-0812">Transmembrane</keyword>
<reference evidence="12" key="3">
    <citation type="submission" date="2018-07" db="EMBL/GenBank/DDBJ databases">
        <authorList>
            <person name="Mckenzie S.K."/>
            <person name="Kronauer D.J.C."/>
        </authorList>
    </citation>
    <scope>NUCLEOTIDE SEQUENCE</scope>
    <source>
        <strain evidence="12">Clonal line C1</strain>
    </source>
</reference>